<dbReference type="InterPro" id="IPR036259">
    <property type="entry name" value="MFS_trans_sf"/>
</dbReference>
<gene>
    <name evidence="7" type="primary">pgtP</name>
    <name evidence="7" type="ORF">VPLFYP99_01402</name>
</gene>
<keyword evidence="5" id="KW-1133">Transmembrane helix</keyword>
<proteinExistence type="inferred from homology"/>
<evidence type="ECO:0000256" key="4">
    <source>
        <dbReference type="ARBA" id="ARBA00022692"/>
    </source>
</evidence>
<name>A0A6N3AG77_VEIPA</name>
<dbReference type="PIRSF" id="PIRSF002808">
    <property type="entry name" value="Hexose_phosphate_transp"/>
    <property type="match status" value="1"/>
</dbReference>
<evidence type="ECO:0000256" key="2">
    <source>
        <dbReference type="ARBA" id="ARBA00009598"/>
    </source>
</evidence>
<evidence type="ECO:0000256" key="3">
    <source>
        <dbReference type="ARBA" id="ARBA00022448"/>
    </source>
</evidence>
<dbReference type="NCBIfam" id="NF047787">
    <property type="entry name" value="PhglyTportPgtP"/>
    <property type="match status" value="1"/>
</dbReference>
<dbReference type="SUPFAM" id="SSF103473">
    <property type="entry name" value="MFS general substrate transporter"/>
    <property type="match status" value="1"/>
</dbReference>
<dbReference type="GO" id="GO:0035435">
    <property type="term" value="P:phosphate ion transmembrane transport"/>
    <property type="evidence" value="ECO:0007669"/>
    <property type="project" value="TreeGrafter"/>
</dbReference>
<sequence length="457" mass="50604">MFSFLQPKEAKSSVPDSMIMNLYYKYRLQSLIGIFIGYAAYYIVRNNFALSTHFLSDILHMSKTEIGLLSSGMLIAYGLSKGFMSSLADKASPAKFMAFGLICCAIINIFMSFADSLAFFLVLVVLNGFFQGFGVGPSFITLAKWYPKQERGRYGAIWNISHNLGGGIVAPIVAAALYFTTTDHWQLGSYGVPALIAVIIAIAISFLIKESPEREGLPPTSEIIADTAHKAHRSSEAPHMSTREIFVKYVLKNKNAWYVSLVDTFVYMIRFGMLTWLPIYLLQVKGFSKAEMSVAFLFFEWAAIPSTIFAGYISDKFFKGYRMPPAIIAISIIFFCIFGYWQSESLLWVTFFAAIVGCLIYIPQFLASVQTMDIVPPFAVGSAVGLRGFMSYIVGANLGTTLFGVLADKFGWNAGFYLLLVACVLCITFCVLAHFGAKELDAKEAELEQLQPAEANS</sequence>
<dbReference type="PROSITE" id="PS50850">
    <property type="entry name" value="MFS"/>
    <property type="match status" value="1"/>
</dbReference>
<evidence type="ECO:0000256" key="1">
    <source>
        <dbReference type="ARBA" id="ARBA00004651"/>
    </source>
</evidence>
<dbReference type="AlphaFoldDB" id="A0A6N3AG77"/>
<dbReference type="InterPro" id="IPR051337">
    <property type="entry name" value="OPA_Antiporter"/>
</dbReference>
<dbReference type="RefSeq" id="WP_156697206.1">
    <property type="nucleotide sequence ID" value="NZ_CACRUG010000005.1"/>
</dbReference>
<keyword evidence="6" id="KW-0472">Membrane</keyword>
<evidence type="ECO:0000256" key="6">
    <source>
        <dbReference type="ARBA" id="ARBA00023136"/>
    </source>
</evidence>
<keyword evidence="4" id="KW-0812">Transmembrane</keyword>
<dbReference type="InterPro" id="IPR011701">
    <property type="entry name" value="MFS"/>
</dbReference>
<dbReference type="PROSITE" id="PS00942">
    <property type="entry name" value="GLPT"/>
    <property type="match status" value="1"/>
</dbReference>
<reference evidence="7" key="1">
    <citation type="submission" date="2019-11" db="EMBL/GenBank/DDBJ databases">
        <authorList>
            <person name="Feng L."/>
        </authorList>
    </citation>
    <scope>NUCLEOTIDE SEQUENCE</scope>
    <source>
        <strain evidence="7">VparvulaLFYP99</strain>
    </source>
</reference>
<protein>
    <submittedName>
        <fullName evidence="7">Phosphoglycerate transporter protein</fullName>
    </submittedName>
</protein>
<accession>A0A6N3AG77</accession>
<comment type="similarity">
    <text evidence="2">Belongs to the major facilitator superfamily. Organophosphate:Pi antiporter (OPA) (TC 2.A.1.4) family.</text>
</comment>
<keyword evidence="3" id="KW-0813">Transport</keyword>
<dbReference type="GO" id="GO:0005886">
    <property type="term" value="C:plasma membrane"/>
    <property type="evidence" value="ECO:0007669"/>
    <property type="project" value="UniProtKB-SubCell"/>
</dbReference>
<dbReference type="InterPro" id="IPR020846">
    <property type="entry name" value="MFS_dom"/>
</dbReference>
<dbReference type="Gene3D" id="1.20.1250.20">
    <property type="entry name" value="MFS general substrate transporter like domains"/>
    <property type="match status" value="2"/>
</dbReference>
<dbReference type="InterPro" id="IPR000849">
    <property type="entry name" value="Sugar_P_transporter"/>
</dbReference>
<dbReference type="PANTHER" id="PTHR43826:SF6">
    <property type="entry name" value="GLYCEROL-3-PHOSPHATE TRANSPORTER"/>
    <property type="match status" value="1"/>
</dbReference>
<dbReference type="EMBL" id="CACRUG010000005">
    <property type="protein sequence ID" value="VYT87162.1"/>
    <property type="molecule type" value="Genomic_DNA"/>
</dbReference>
<evidence type="ECO:0000313" key="7">
    <source>
        <dbReference type="EMBL" id="VYT87162.1"/>
    </source>
</evidence>
<dbReference type="Pfam" id="PF07690">
    <property type="entry name" value="MFS_1"/>
    <property type="match status" value="1"/>
</dbReference>
<dbReference type="InterPro" id="IPR021159">
    <property type="entry name" value="Sugar-P_transporter_CS"/>
</dbReference>
<organism evidence="7">
    <name type="scientific">Veillonella parvula</name>
    <name type="common">Staphylococcus parvulus</name>
    <dbReference type="NCBI Taxonomy" id="29466"/>
    <lineage>
        <taxon>Bacteria</taxon>
        <taxon>Bacillati</taxon>
        <taxon>Bacillota</taxon>
        <taxon>Negativicutes</taxon>
        <taxon>Veillonellales</taxon>
        <taxon>Veillonellaceae</taxon>
        <taxon>Veillonella</taxon>
    </lineage>
</organism>
<dbReference type="CDD" id="cd17345">
    <property type="entry name" value="MFS_GlpT"/>
    <property type="match status" value="1"/>
</dbReference>
<dbReference type="PANTHER" id="PTHR43826">
    <property type="entry name" value="GLUCOSE-6-PHOSPHATE EXCHANGER SLC37A4"/>
    <property type="match status" value="1"/>
</dbReference>
<dbReference type="GO" id="GO:0061513">
    <property type="term" value="F:glucose 6-phosphate:phosphate antiporter activity"/>
    <property type="evidence" value="ECO:0007669"/>
    <property type="project" value="TreeGrafter"/>
</dbReference>
<comment type="subcellular location">
    <subcellularLocation>
        <location evidence="1">Cell membrane</location>
        <topology evidence="1">Multi-pass membrane protein</topology>
    </subcellularLocation>
</comment>
<evidence type="ECO:0000256" key="5">
    <source>
        <dbReference type="ARBA" id="ARBA00022989"/>
    </source>
</evidence>